<organism evidence="7">
    <name type="scientific">Petromyzon marinus</name>
    <name type="common">Sea lamprey</name>
    <dbReference type="NCBI Taxonomy" id="7757"/>
    <lineage>
        <taxon>Eukaryota</taxon>
        <taxon>Metazoa</taxon>
        <taxon>Chordata</taxon>
        <taxon>Craniata</taxon>
        <taxon>Vertebrata</taxon>
        <taxon>Cyclostomata</taxon>
        <taxon>Hyperoartia</taxon>
        <taxon>Petromyzontiformes</taxon>
        <taxon>Petromyzontidae</taxon>
        <taxon>Petromyzon</taxon>
    </lineage>
</organism>
<reference evidence="7" key="1">
    <citation type="submission" date="2025-08" db="UniProtKB">
        <authorList>
            <consortium name="Ensembl"/>
        </authorList>
    </citation>
    <scope>IDENTIFICATION</scope>
</reference>
<evidence type="ECO:0000256" key="3">
    <source>
        <dbReference type="ARBA" id="ARBA00023136"/>
    </source>
</evidence>
<evidence type="ECO:0000256" key="1">
    <source>
        <dbReference type="ARBA" id="ARBA00004370"/>
    </source>
</evidence>
<dbReference type="InterPro" id="IPR025615">
    <property type="entry name" value="TILa_dom"/>
</dbReference>
<reference evidence="7" key="2">
    <citation type="submission" date="2025-09" db="UniProtKB">
        <authorList>
            <consortium name="Ensembl"/>
        </authorList>
    </citation>
    <scope>IDENTIFICATION</scope>
</reference>
<keyword evidence="3" id="KW-0472">Membrane</keyword>
<dbReference type="PANTHER" id="PTHR46160">
    <property type="entry name" value="ALPHA-TECTORIN-RELATED"/>
    <property type="match status" value="1"/>
</dbReference>
<name>S4RK29_PETMA</name>
<evidence type="ECO:0000313" key="7">
    <source>
        <dbReference type="Ensembl" id="ENSPMAP00000005562.1"/>
    </source>
</evidence>
<dbReference type="PANTHER" id="PTHR46160:SF9">
    <property type="entry name" value="PROTEIN PRY2-RELATED"/>
    <property type="match status" value="1"/>
</dbReference>
<dbReference type="InterPro" id="IPR002919">
    <property type="entry name" value="TIL_dom"/>
</dbReference>
<keyword evidence="2" id="KW-0732">Signal</keyword>
<dbReference type="SMART" id="SM00216">
    <property type="entry name" value="VWD"/>
    <property type="match status" value="1"/>
</dbReference>
<dbReference type="HOGENOM" id="CLU_747128_0_0_1"/>
<accession>S4RK29</accession>
<evidence type="ECO:0000256" key="4">
    <source>
        <dbReference type="ARBA" id="ARBA00023157"/>
    </source>
</evidence>
<comment type="subcellular location">
    <subcellularLocation>
        <location evidence="1">Membrane</location>
    </subcellularLocation>
</comment>
<evidence type="ECO:0000256" key="2">
    <source>
        <dbReference type="ARBA" id="ARBA00022729"/>
    </source>
</evidence>
<keyword evidence="4" id="KW-1015">Disulfide bond</keyword>
<dbReference type="InterPro" id="IPR014853">
    <property type="entry name" value="VWF/SSPO/ZAN-like_Cys-rich_dom"/>
</dbReference>
<dbReference type="SMART" id="SM00832">
    <property type="entry name" value="C8"/>
    <property type="match status" value="1"/>
</dbReference>
<dbReference type="InterPro" id="IPR052749">
    <property type="entry name" value="Alpha-tectorin"/>
</dbReference>
<dbReference type="SUPFAM" id="SSF57567">
    <property type="entry name" value="Serine protease inhibitors"/>
    <property type="match status" value="1"/>
</dbReference>
<dbReference type="GO" id="GO:0016020">
    <property type="term" value="C:membrane"/>
    <property type="evidence" value="ECO:0007669"/>
    <property type="project" value="UniProtKB-SubCell"/>
</dbReference>
<dbReference type="GeneTree" id="ENSGT00940000156850"/>
<dbReference type="Pfam" id="PF00094">
    <property type="entry name" value="VWD"/>
    <property type="match status" value="1"/>
</dbReference>
<dbReference type="PROSITE" id="PS51233">
    <property type="entry name" value="VWFD"/>
    <property type="match status" value="1"/>
</dbReference>
<dbReference type="Pfam" id="PF12714">
    <property type="entry name" value="TILa"/>
    <property type="match status" value="1"/>
</dbReference>
<dbReference type="Pfam" id="PF01826">
    <property type="entry name" value="TIL"/>
    <property type="match status" value="1"/>
</dbReference>
<dbReference type="Pfam" id="PF08742">
    <property type="entry name" value="C8"/>
    <property type="match status" value="1"/>
</dbReference>
<evidence type="ECO:0000256" key="5">
    <source>
        <dbReference type="ARBA" id="ARBA00023180"/>
    </source>
</evidence>
<keyword evidence="5" id="KW-0325">Glycoprotein</keyword>
<dbReference type="OMA" id="CHAREEC"/>
<evidence type="ECO:0000259" key="6">
    <source>
        <dbReference type="PROSITE" id="PS51233"/>
    </source>
</evidence>
<dbReference type="InterPro" id="IPR001846">
    <property type="entry name" value="VWF_type-D"/>
</dbReference>
<dbReference type="Ensembl" id="ENSPMAT00000005583.1">
    <property type="protein sequence ID" value="ENSPMAP00000005562.1"/>
    <property type="gene ID" value="ENSPMAG00000005079.1"/>
</dbReference>
<sequence>IIVSSSGPFASCHNVVDPALFFQSCVFDVCQYGGMESTLCHILQAYAEACRAENVDVLWRNETFCPPSCPPNTHYTPCASPCPATCSDIHAEASCQSVARCAEGCVCDQGFVLSDDLCVSLEACGCRDGENNYHSFGESWLTDDCSASCTCEALGAVWCSTHGCTMGETCELKDGNYICKPIGYGTCTVSGDPHYQSFDGRLYHFMGEETYVLAESCGWDEGRLAPVRVLGRNERRGNQAVSYLAEVRVVVLGHEVRFTKRNDFQVEGVRTKPPASPAEGLHIQQSSHKFILRTDFGLTVTFDRKEHADVVMPSSYMSRLCGLCGNYNGNASDDLSTRDGQLAASTDEFGHSWRVADDARHAPARSNEQRV</sequence>
<feature type="domain" description="VWFD" evidence="6">
    <location>
        <begin position="185"/>
        <end position="363"/>
    </location>
</feature>
<dbReference type="FunFam" id="2.10.25.10:FF:000055">
    <property type="entry name" value="alpha-tectorin isoform X1"/>
    <property type="match status" value="1"/>
</dbReference>
<dbReference type="CDD" id="cd19941">
    <property type="entry name" value="TIL"/>
    <property type="match status" value="1"/>
</dbReference>
<dbReference type="AlphaFoldDB" id="S4RK29"/>
<protein>
    <recommendedName>
        <fullName evidence="6">VWFD domain-containing protein</fullName>
    </recommendedName>
</protein>
<dbReference type="Gene3D" id="2.10.25.10">
    <property type="entry name" value="Laminin"/>
    <property type="match status" value="1"/>
</dbReference>
<proteinExistence type="predicted"/>
<dbReference type="InterPro" id="IPR036084">
    <property type="entry name" value="Ser_inhib-like_sf"/>
</dbReference>
<dbReference type="STRING" id="7757.ENSPMAP00000005562"/>